<keyword evidence="2" id="KW-0813">Transport</keyword>
<feature type="signal peptide" evidence="4">
    <location>
        <begin position="1"/>
        <end position="18"/>
    </location>
</feature>
<dbReference type="InterPro" id="IPR040094">
    <property type="entry name" value="Lbp1-4"/>
</dbReference>
<evidence type="ECO:0000313" key="6">
    <source>
        <dbReference type="EMBL" id="GMT05121.1"/>
    </source>
</evidence>
<dbReference type="InterPro" id="IPR012674">
    <property type="entry name" value="Calycin"/>
</dbReference>
<evidence type="ECO:0000313" key="7">
    <source>
        <dbReference type="Proteomes" id="UP001432027"/>
    </source>
</evidence>
<dbReference type="SUPFAM" id="SSF50814">
    <property type="entry name" value="Lipocalins"/>
    <property type="match status" value="1"/>
</dbReference>
<dbReference type="AlphaFoldDB" id="A0AAV5UF82"/>
<comment type="caution">
    <text evidence="6">The sequence shown here is derived from an EMBL/GenBank/DDBJ whole genome shotgun (WGS) entry which is preliminary data.</text>
</comment>
<dbReference type="PROSITE" id="PS00214">
    <property type="entry name" value="FABP"/>
    <property type="match status" value="1"/>
</dbReference>
<protein>
    <recommendedName>
        <fullName evidence="5">Cytosolic fatty-acid binding proteins domain-containing protein</fullName>
    </recommendedName>
</protein>
<keyword evidence="3" id="KW-0446">Lipid-binding</keyword>
<reference evidence="6" key="1">
    <citation type="submission" date="2023-10" db="EMBL/GenBank/DDBJ databases">
        <title>Genome assembly of Pristionchus species.</title>
        <authorList>
            <person name="Yoshida K."/>
            <person name="Sommer R.J."/>
        </authorList>
    </citation>
    <scope>NUCLEOTIDE SEQUENCE</scope>
    <source>
        <strain evidence="6">RS0144</strain>
    </source>
</reference>
<accession>A0AAV5UF82</accession>
<dbReference type="InterPro" id="IPR000463">
    <property type="entry name" value="Fatty_acid-bd"/>
</dbReference>
<dbReference type="PANTHER" id="PTHR22725">
    <property type="entry name" value="FATTY ACID-BINDING PROTEIN HOMOLOG 1-RELATED-RELATED"/>
    <property type="match status" value="1"/>
</dbReference>
<comment type="similarity">
    <text evidence="1">Belongs to the calycin superfamily. Fatty-acid binding protein (FABP) family.</text>
</comment>
<keyword evidence="4" id="KW-0732">Signal</keyword>
<dbReference type="PANTHER" id="PTHR22725:SF2">
    <property type="entry name" value="FATTY ACID-BINDING PROTEIN HOMOLOG 1-RELATED"/>
    <property type="match status" value="1"/>
</dbReference>
<organism evidence="6 7">
    <name type="scientific">Pristionchus entomophagus</name>
    <dbReference type="NCBI Taxonomy" id="358040"/>
    <lineage>
        <taxon>Eukaryota</taxon>
        <taxon>Metazoa</taxon>
        <taxon>Ecdysozoa</taxon>
        <taxon>Nematoda</taxon>
        <taxon>Chromadorea</taxon>
        <taxon>Rhabditida</taxon>
        <taxon>Rhabditina</taxon>
        <taxon>Diplogasteromorpha</taxon>
        <taxon>Diplogasteroidea</taxon>
        <taxon>Neodiplogasteridae</taxon>
        <taxon>Pristionchus</taxon>
    </lineage>
</organism>
<evidence type="ECO:0000259" key="5">
    <source>
        <dbReference type="PROSITE" id="PS00214"/>
    </source>
</evidence>
<name>A0AAV5UF82_9BILA</name>
<evidence type="ECO:0000256" key="3">
    <source>
        <dbReference type="ARBA" id="ARBA00023121"/>
    </source>
</evidence>
<evidence type="ECO:0000256" key="1">
    <source>
        <dbReference type="ARBA" id="ARBA00008390"/>
    </source>
</evidence>
<keyword evidence="7" id="KW-1185">Reference proteome</keyword>
<sequence>MRLLSLIFLCIFSPLAIAETLPEGFFGRFKLGNSDNFDEYLTAKGYGWLTRHIVALAGVTKVFTKTGPNSFDFDNLTTEKDIHYKNIILGLTFSEYLSLSRSLSICVAVVFTRSTSQPALMQSRRKTSTVTSWWEMRWSRFWRRRAL</sequence>
<proteinExistence type="inferred from homology"/>
<dbReference type="Proteomes" id="UP001432027">
    <property type="component" value="Unassembled WGS sequence"/>
</dbReference>
<feature type="domain" description="Cytosolic fatty-acid binding proteins" evidence="5">
    <location>
        <begin position="27"/>
        <end position="44"/>
    </location>
</feature>
<gene>
    <name evidence="6" type="ORF">PENTCL1PPCAC_27295</name>
</gene>
<dbReference type="Gene3D" id="2.40.128.20">
    <property type="match status" value="1"/>
</dbReference>
<evidence type="ECO:0000256" key="2">
    <source>
        <dbReference type="ARBA" id="ARBA00022448"/>
    </source>
</evidence>
<feature type="chain" id="PRO_5043394607" description="Cytosolic fatty-acid binding proteins domain-containing protein" evidence="4">
    <location>
        <begin position="19"/>
        <end position="147"/>
    </location>
</feature>
<evidence type="ECO:0000256" key="4">
    <source>
        <dbReference type="SAM" id="SignalP"/>
    </source>
</evidence>
<dbReference type="GO" id="GO:0008289">
    <property type="term" value="F:lipid binding"/>
    <property type="evidence" value="ECO:0007669"/>
    <property type="project" value="UniProtKB-KW"/>
</dbReference>
<dbReference type="EMBL" id="BTSX01000006">
    <property type="protein sequence ID" value="GMT05121.1"/>
    <property type="molecule type" value="Genomic_DNA"/>
</dbReference>